<accession>A0ABN8ZRV8</accession>
<evidence type="ECO:0000256" key="1">
    <source>
        <dbReference type="SAM" id="MobiDB-lite"/>
    </source>
</evidence>
<protein>
    <submittedName>
        <fullName evidence="2">Uncharacterized protein</fullName>
    </submittedName>
</protein>
<dbReference type="Proteomes" id="UP001176941">
    <property type="component" value="Chromosome 4"/>
</dbReference>
<keyword evidence="3" id="KW-1185">Reference proteome</keyword>
<name>A0ABN8ZRV8_RANTA</name>
<evidence type="ECO:0000313" key="3">
    <source>
        <dbReference type="Proteomes" id="UP001176941"/>
    </source>
</evidence>
<organism evidence="2 3">
    <name type="scientific">Rangifer tarandus platyrhynchus</name>
    <name type="common">Svalbard reindeer</name>
    <dbReference type="NCBI Taxonomy" id="3082113"/>
    <lineage>
        <taxon>Eukaryota</taxon>
        <taxon>Metazoa</taxon>
        <taxon>Chordata</taxon>
        <taxon>Craniata</taxon>
        <taxon>Vertebrata</taxon>
        <taxon>Euteleostomi</taxon>
        <taxon>Mammalia</taxon>
        <taxon>Eutheria</taxon>
        <taxon>Laurasiatheria</taxon>
        <taxon>Artiodactyla</taxon>
        <taxon>Ruminantia</taxon>
        <taxon>Pecora</taxon>
        <taxon>Cervidae</taxon>
        <taxon>Odocoileinae</taxon>
        <taxon>Rangifer</taxon>
    </lineage>
</organism>
<evidence type="ECO:0000313" key="2">
    <source>
        <dbReference type="EMBL" id="CAI9174479.1"/>
    </source>
</evidence>
<proteinExistence type="predicted"/>
<feature type="non-terminal residue" evidence="2">
    <location>
        <position position="1"/>
    </location>
</feature>
<reference evidence="2" key="1">
    <citation type="submission" date="2023-04" db="EMBL/GenBank/DDBJ databases">
        <authorList>
            <consortium name="ELIXIR-Norway"/>
        </authorList>
    </citation>
    <scope>NUCLEOTIDE SEQUENCE [LARGE SCALE GENOMIC DNA]</scope>
</reference>
<feature type="region of interest" description="Disordered" evidence="1">
    <location>
        <begin position="26"/>
        <end position="113"/>
    </location>
</feature>
<feature type="non-terminal residue" evidence="2">
    <location>
        <position position="113"/>
    </location>
</feature>
<feature type="compositionally biased region" description="Low complexity" evidence="1">
    <location>
        <begin position="52"/>
        <end position="63"/>
    </location>
</feature>
<sequence length="113" mass="12180">GSFLSEISTPEVNFFFFGTGSFFPTPDWGLKSGVSVRKSGEKSAGRRRGKSSAEAGARSPSAPRRQRRRGCSPSGARRPRRAAPRPGRTAVSPGAGRRKSFIPRGSWPGLHPR</sequence>
<dbReference type="EMBL" id="OX459940">
    <property type="protein sequence ID" value="CAI9174479.1"/>
    <property type="molecule type" value="Genomic_DNA"/>
</dbReference>
<gene>
    <name evidence="2" type="ORF">MRATA1EN1_LOCUS23441</name>
</gene>